<dbReference type="EMBL" id="PJND01000007">
    <property type="protein sequence ID" value="PKW30125.1"/>
    <property type="molecule type" value="Genomic_DNA"/>
</dbReference>
<reference evidence="2 4" key="2">
    <citation type="submission" date="2018-10" db="EMBL/GenBank/DDBJ databases">
        <title>Genomic Encyclopedia of Archaeal and Bacterial Type Strains, Phase II (KMG-II): from individual species to whole genera.</title>
        <authorList>
            <person name="Goeker M."/>
        </authorList>
    </citation>
    <scope>NUCLEOTIDE SEQUENCE [LARGE SCALE GENOMIC DNA]</scope>
    <source>
        <strain evidence="2 4">DSM 21886</strain>
    </source>
</reference>
<reference evidence="1 3" key="1">
    <citation type="submission" date="2017-12" db="EMBL/GenBank/DDBJ databases">
        <title>Genomic Encyclopedia of Type Strains, Phase III (KMG-III): the genomes of soil and plant-associated and newly described type strains.</title>
        <authorList>
            <person name="Whitman W."/>
        </authorList>
    </citation>
    <scope>NUCLEOTIDE SEQUENCE [LARGE SCALE GENOMIC DNA]</scope>
    <source>
        <strain evidence="1 3">IP-10</strain>
    </source>
</reference>
<evidence type="ECO:0000313" key="3">
    <source>
        <dbReference type="Proteomes" id="UP000233767"/>
    </source>
</evidence>
<dbReference type="InterPro" id="IPR012545">
    <property type="entry name" value="DUF1697"/>
</dbReference>
<dbReference type="PANTHER" id="PTHR36439">
    <property type="entry name" value="BLL4334 PROTEIN"/>
    <property type="match status" value="1"/>
</dbReference>
<dbReference type="Pfam" id="PF08002">
    <property type="entry name" value="DUF1697"/>
    <property type="match status" value="1"/>
</dbReference>
<keyword evidence="3" id="KW-1185">Reference proteome</keyword>
<dbReference type="PIRSF" id="PIRSF008502">
    <property type="entry name" value="UCP008502"/>
    <property type="match status" value="1"/>
</dbReference>
<organism evidence="2 4">
    <name type="scientific">Flavobacterium lindanitolerans</name>
    <dbReference type="NCBI Taxonomy" id="428988"/>
    <lineage>
        <taxon>Bacteria</taxon>
        <taxon>Pseudomonadati</taxon>
        <taxon>Bacteroidota</taxon>
        <taxon>Flavobacteriia</taxon>
        <taxon>Flavobacteriales</taxon>
        <taxon>Flavobacteriaceae</taxon>
        <taxon>Flavobacterium</taxon>
    </lineage>
</organism>
<accession>A0A497U6E3</accession>
<dbReference type="PANTHER" id="PTHR36439:SF1">
    <property type="entry name" value="DUF1697 DOMAIN-CONTAINING PROTEIN"/>
    <property type="match status" value="1"/>
</dbReference>
<gene>
    <name evidence="1" type="ORF">B0G92_1774</name>
    <name evidence="2" type="ORF">CLV50_2346</name>
</gene>
<dbReference type="Gene3D" id="3.30.70.1260">
    <property type="entry name" value="bacterial protein sp0830 like"/>
    <property type="match status" value="1"/>
</dbReference>
<dbReference type="AlphaFoldDB" id="A0A497U6E3"/>
<proteinExistence type="predicted"/>
<evidence type="ECO:0000313" key="4">
    <source>
        <dbReference type="Proteomes" id="UP000275027"/>
    </source>
</evidence>
<comment type="caution">
    <text evidence="2">The sequence shown here is derived from an EMBL/GenBank/DDBJ whole genome shotgun (WGS) entry which is preliminary data.</text>
</comment>
<protein>
    <submittedName>
        <fullName evidence="2">Uncharacterized protein (DUF1697 family)</fullName>
    </submittedName>
</protein>
<evidence type="ECO:0000313" key="1">
    <source>
        <dbReference type="EMBL" id="PKW30125.1"/>
    </source>
</evidence>
<dbReference type="Proteomes" id="UP000275027">
    <property type="component" value="Unassembled WGS sequence"/>
</dbReference>
<dbReference type="RefSeq" id="WP_101471820.1">
    <property type="nucleotide sequence ID" value="NZ_PJND01000007.1"/>
</dbReference>
<dbReference type="SUPFAM" id="SSF160379">
    <property type="entry name" value="SP0830-like"/>
    <property type="match status" value="1"/>
</dbReference>
<dbReference type="EMBL" id="RCCB01000012">
    <property type="protein sequence ID" value="RLJ24465.1"/>
    <property type="molecule type" value="Genomic_DNA"/>
</dbReference>
<name>A0A497U6E3_9FLAO</name>
<dbReference type="Gene3D" id="3.30.70.1280">
    <property type="entry name" value="SP0830-like domains"/>
    <property type="match status" value="1"/>
</dbReference>
<evidence type="ECO:0000313" key="2">
    <source>
        <dbReference type="EMBL" id="RLJ24465.1"/>
    </source>
</evidence>
<sequence length="185" mass="21301">MKSYVALLRGINVSGQKLIKMETLRKVMEDFGFQNVKTYIQSGNILFDTTGNMTPETLEKQIHDLIEAHFGFDVSVVVTDREMLQWISVNNPYLKEKEIDLKKLYITFLGSEPSKENIQALLNANFEPDEIIIKERIIFMKYNNPAGNSKLNNKLIENKLKVTATARNWNTTIKLLALFEERVVS</sequence>
<dbReference type="Proteomes" id="UP000233767">
    <property type="component" value="Unassembled WGS sequence"/>
</dbReference>